<feature type="compositionally biased region" description="Low complexity" evidence="1">
    <location>
        <begin position="472"/>
        <end position="484"/>
    </location>
</feature>
<feature type="compositionally biased region" description="Basic and acidic residues" evidence="1">
    <location>
        <begin position="706"/>
        <end position="719"/>
    </location>
</feature>
<name>A0ABQ8JZP3_9APHY</name>
<reference evidence="2 3" key="1">
    <citation type="journal article" date="2021" name="Environ. Microbiol.">
        <title>Gene family expansions and transcriptome signatures uncover fungal adaptations to wood decay.</title>
        <authorList>
            <person name="Hage H."/>
            <person name="Miyauchi S."/>
            <person name="Viragh M."/>
            <person name="Drula E."/>
            <person name="Min B."/>
            <person name="Chaduli D."/>
            <person name="Navarro D."/>
            <person name="Favel A."/>
            <person name="Norest M."/>
            <person name="Lesage-Meessen L."/>
            <person name="Balint B."/>
            <person name="Merenyi Z."/>
            <person name="de Eugenio L."/>
            <person name="Morin E."/>
            <person name="Martinez A.T."/>
            <person name="Baldrian P."/>
            <person name="Stursova M."/>
            <person name="Martinez M.J."/>
            <person name="Novotny C."/>
            <person name="Magnuson J.K."/>
            <person name="Spatafora J.W."/>
            <person name="Maurice S."/>
            <person name="Pangilinan J."/>
            <person name="Andreopoulos W."/>
            <person name="LaButti K."/>
            <person name="Hundley H."/>
            <person name="Na H."/>
            <person name="Kuo A."/>
            <person name="Barry K."/>
            <person name="Lipzen A."/>
            <person name="Henrissat B."/>
            <person name="Riley R."/>
            <person name="Ahrendt S."/>
            <person name="Nagy L.G."/>
            <person name="Grigoriev I.V."/>
            <person name="Martin F."/>
            <person name="Rosso M.N."/>
        </authorList>
    </citation>
    <scope>NUCLEOTIDE SEQUENCE [LARGE SCALE GENOMIC DNA]</scope>
    <source>
        <strain evidence="2 3">CIRM-BRFM 1785</strain>
    </source>
</reference>
<feature type="region of interest" description="Disordered" evidence="1">
    <location>
        <begin position="872"/>
        <end position="892"/>
    </location>
</feature>
<dbReference type="EMBL" id="JADCUA010000035">
    <property type="protein sequence ID" value="KAH9829861.1"/>
    <property type="molecule type" value="Genomic_DNA"/>
</dbReference>
<sequence>MPARTSVYPSFQPGLDALARDREVHVRQSVPSHRSRPDTSTHAPGSYRNVTGTHYGSQSSQSRPPASAGRSQSSRRSHDRESGASAARSRSVAARTPTASHHHAASAAQPMPISTRTPSNKSDPRRSSTQPGPRSPSRTPSYQQVPVIPRTSSGSHPSVHQIFQHPSPPGSQTRVYPPQGYGYGYQQPPSGHPYSPPQSVSSSATPSRATSPRSVHRKAPPPIHAYPTQPQQTPSALSLHSVGSLQANGQPAPSIHASLASASSTAFSPSSAGIVSPLTGSISALNLPQSRSRPDVGTGSASGHGHESREDVRSDESHIPPVHRPPQSEADEDLPLSRMILLQPRQASQLPISPPARSHNQPQAQDQSSPPPTHSLDVPQDVDRDRHTPSPGPVHSHPSEQESHGLEHDQHSEVPVRGKPRIFAAMGAEESEADHGDAQPPREQWEHETPLVQGRPRIFAAQEEGGSDEQGADAYAQQDGAYTQPADAYAPQGSAYTQPVQPAEKEFQGQTADGHVRDYPHTHGYPTPRSRSPVLPSDQAAVLRDDEDTRGRRREVLPKDDQDGHRISRSLPPTPSPRAPTPEVQHDTDVEHEKGGSADDHGLGRRRLRKGGKLKRGSSQSDSENEGRRRGHSFGLGLRGIFGVRALTEKQVEKLGAKDGAGAAAGASAVPVNMGAAPMGVAPGVQRSASGSDGRRKLKKDARRGRRDERGDERPTELVRDRADEASFVHIDSSAVQEEMQRGRTGPGAPPTPITPEEYARARAQRRGAKLGKGLPAVIAQALAPSPERKEPLKPSMPYPLVKHLLEPALLAGLLTYLSYNEWLAVAALNRQVRDGVTKRRELTECALEKFLGPVGYARWTWGLDPSLAKARSKERANDGDKEMPRLPNDGEPVTLALQVSTSCSAQGYTC</sequence>
<feature type="compositionally biased region" description="Basic and acidic residues" evidence="1">
    <location>
        <begin position="304"/>
        <end position="318"/>
    </location>
</feature>
<feature type="compositionally biased region" description="Basic residues" evidence="1">
    <location>
        <begin position="604"/>
        <end position="616"/>
    </location>
</feature>
<feature type="compositionally biased region" description="Basic residues" evidence="1">
    <location>
        <begin position="696"/>
        <end position="705"/>
    </location>
</feature>
<feature type="compositionally biased region" description="Basic and acidic residues" evidence="1">
    <location>
        <begin position="397"/>
        <end position="416"/>
    </location>
</feature>
<feature type="compositionally biased region" description="Low complexity" evidence="1">
    <location>
        <begin position="197"/>
        <end position="213"/>
    </location>
</feature>
<feature type="compositionally biased region" description="Basic and acidic residues" evidence="1">
    <location>
        <begin position="543"/>
        <end position="566"/>
    </location>
</feature>
<organism evidence="2 3">
    <name type="scientific">Rhodofomes roseus</name>
    <dbReference type="NCBI Taxonomy" id="34475"/>
    <lineage>
        <taxon>Eukaryota</taxon>
        <taxon>Fungi</taxon>
        <taxon>Dikarya</taxon>
        <taxon>Basidiomycota</taxon>
        <taxon>Agaricomycotina</taxon>
        <taxon>Agaricomycetes</taxon>
        <taxon>Polyporales</taxon>
        <taxon>Rhodofomes</taxon>
    </lineage>
</organism>
<feature type="compositionally biased region" description="Polar residues" evidence="1">
    <location>
        <begin position="228"/>
        <end position="249"/>
    </location>
</feature>
<feature type="compositionally biased region" description="Polar residues" evidence="1">
    <location>
        <begin position="38"/>
        <end position="55"/>
    </location>
</feature>
<feature type="compositionally biased region" description="Polar residues" evidence="1">
    <location>
        <begin position="278"/>
        <end position="291"/>
    </location>
</feature>
<feature type="region of interest" description="Disordered" evidence="1">
    <location>
        <begin position="1"/>
        <end position="635"/>
    </location>
</feature>
<evidence type="ECO:0000313" key="2">
    <source>
        <dbReference type="EMBL" id="KAH9829861.1"/>
    </source>
</evidence>
<gene>
    <name evidence="2" type="ORF">C8Q71DRAFT_391479</name>
</gene>
<keyword evidence="3" id="KW-1185">Reference proteome</keyword>
<feature type="compositionally biased region" description="Basic and acidic residues" evidence="1">
    <location>
        <begin position="584"/>
        <end position="603"/>
    </location>
</feature>
<feature type="region of interest" description="Disordered" evidence="1">
    <location>
        <begin position="681"/>
        <end position="719"/>
    </location>
</feature>
<evidence type="ECO:0008006" key="4">
    <source>
        <dbReference type="Google" id="ProtNLM"/>
    </source>
</evidence>
<feature type="region of interest" description="Disordered" evidence="1">
    <location>
        <begin position="732"/>
        <end position="756"/>
    </location>
</feature>
<feature type="compositionally biased region" description="Polar residues" evidence="1">
    <location>
        <begin position="112"/>
        <end position="158"/>
    </location>
</feature>
<evidence type="ECO:0000313" key="3">
    <source>
        <dbReference type="Proteomes" id="UP000814176"/>
    </source>
</evidence>
<dbReference type="RefSeq" id="XP_047773224.1">
    <property type="nucleotide sequence ID" value="XM_047918267.1"/>
</dbReference>
<proteinExistence type="predicted"/>
<dbReference type="GeneID" id="71998999"/>
<feature type="compositionally biased region" description="Low complexity" evidence="1">
    <location>
        <begin position="251"/>
        <end position="272"/>
    </location>
</feature>
<accession>A0ABQ8JZP3</accession>
<comment type="caution">
    <text evidence="2">The sequence shown here is derived from an EMBL/GenBank/DDBJ whole genome shotgun (WGS) entry which is preliminary data.</text>
</comment>
<protein>
    <recommendedName>
        <fullName evidence="4">F-box domain-containing protein</fullName>
    </recommendedName>
</protein>
<feature type="compositionally biased region" description="Low complexity" evidence="1">
    <location>
        <begin position="56"/>
        <end position="74"/>
    </location>
</feature>
<evidence type="ECO:0000256" key="1">
    <source>
        <dbReference type="SAM" id="MobiDB-lite"/>
    </source>
</evidence>
<feature type="compositionally biased region" description="Low complexity" evidence="1">
    <location>
        <begin position="83"/>
        <end position="95"/>
    </location>
</feature>
<dbReference type="Proteomes" id="UP000814176">
    <property type="component" value="Unassembled WGS sequence"/>
</dbReference>
<feature type="compositionally biased region" description="Basic and acidic residues" evidence="1">
    <location>
        <begin position="872"/>
        <end position="885"/>
    </location>
</feature>
<feature type="compositionally biased region" description="Low complexity" evidence="1">
    <location>
        <begin position="176"/>
        <end position="189"/>
    </location>
</feature>